<keyword evidence="4" id="KW-0964">Secreted</keyword>
<protein>
    <submittedName>
        <fullName evidence="13">Receptor protein kinase-like protein</fullName>
    </submittedName>
</protein>
<evidence type="ECO:0000256" key="6">
    <source>
        <dbReference type="ARBA" id="ARBA00022729"/>
    </source>
</evidence>
<reference evidence="13 14" key="2">
    <citation type="journal article" date="2017" name="Front. Plant Sci.">
        <title>Gene Classification and Mining of Molecular Markers Useful in Red Clover (Trifolium pratense) Breeding.</title>
        <authorList>
            <person name="Istvanek J."/>
            <person name="Dluhosova J."/>
            <person name="Dluhos P."/>
            <person name="Patkova L."/>
            <person name="Nedelnik J."/>
            <person name="Repkova J."/>
        </authorList>
    </citation>
    <scope>NUCLEOTIDE SEQUENCE [LARGE SCALE GENOMIC DNA]</scope>
    <source>
        <strain evidence="14">cv. Tatra</strain>
        <tissue evidence="13">Young leaves</tissue>
    </source>
</reference>
<keyword evidence="5" id="KW-0433">Leucine-rich repeat</keyword>
<organism evidence="13 14">
    <name type="scientific">Trifolium pratense</name>
    <name type="common">Red clover</name>
    <dbReference type="NCBI Taxonomy" id="57577"/>
    <lineage>
        <taxon>Eukaryota</taxon>
        <taxon>Viridiplantae</taxon>
        <taxon>Streptophyta</taxon>
        <taxon>Embryophyta</taxon>
        <taxon>Tracheophyta</taxon>
        <taxon>Spermatophyta</taxon>
        <taxon>Magnoliopsida</taxon>
        <taxon>eudicotyledons</taxon>
        <taxon>Gunneridae</taxon>
        <taxon>Pentapetalae</taxon>
        <taxon>rosids</taxon>
        <taxon>fabids</taxon>
        <taxon>Fabales</taxon>
        <taxon>Fabaceae</taxon>
        <taxon>Papilionoideae</taxon>
        <taxon>50 kb inversion clade</taxon>
        <taxon>NPAAA clade</taxon>
        <taxon>Hologalegina</taxon>
        <taxon>IRL clade</taxon>
        <taxon>Trifolieae</taxon>
        <taxon>Trifolium</taxon>
    </lineage>
</organism>
<keyword evidence="8" id="KW-0611">Plant defense</keyword>
<feature type="non-terminal residue" evidence="13">
    <location>
        <position position="145"/>
    </location>
</feature>
<evidence type="ECO:0000256" key="1">
    <source>
        <dbReference type="ARBA" id="ARBA00004170"/>
    </source>
</evidence>
<dbReference type="GO" id="GO:0006952">
    <property type="term" value="P:defense response"/>
    <property type="evidence" value="ECO:0007669"/>
    <property type="project" value="UniProtKB-KW"/>
</dbReference>
<dbReference type="Pfam" id="PF00560">
    <property type="entry name" value="LRR_1"/>
    <property type="match status" value="2"/>
</dbReference>
<comment type="caution">
    <text evidence="13">The sequence shown here is derived from an EMBL/GenBank/DDBJ whole genome shotgun (WGS) entry which is preliminary data.</text>
</comment>
<dbReference type="PROSITE" id="PS51450">
    <property type="entry name" value="LRR"/>
    <property type="match status" value="1"/>
</dbReference>
<accession>A0A2K3K4K2</accession>
<dbReference type="PRINTS" id="PR00019">
    <property type="entry name" value="LEURICHRPT"/>
</dbReference>
<dbReference type="InterPro" id="IPR032675">
    <property type="entry name" value="LRR_dom_sf"/>
</dbReference>
<evidence type="ECO:0000256" key="11">
    <source>
        <dbReference type="ARBA" id="ARBA00038043"/>
    </source>
</evidence>
<gene>
    <name evidence="13" type="ORF">L195_g052336</name>
</gene>
<dbReference type="EMBL" id="ASHM01084676">
    <property type="protein sequence ID" value="PNX61210.1"/>
    <property type="molecule type" value="Genomic_DNA"/>
</dbReference>
<proteinExistence type="inferred from homology"/>
<dbReference type="InterPro" id="IPR013210">
    <property type="entry name" value="LRR_N_plant-typ"/>
</dbReference>
<evidence type="ECO:0000256" key="10">
    <source>
        <dbReference type="ARBA" id="ARBA00023157"/>
    </source>
</evidence>
<dbReference type="InterPro" id="IPR001611">
    <property type="entry name" value="Leu-rich_rpt"/>
</dbReference>
<dbReference type="AlphaFoldDB" id="A0A2K3K4K2"/>
<evidence type="ECO:0000256" key="4">
    <source>
        <dbReference type="ARBA" id="ARBA00022525"/>
    </source>
</evidence>
<dbReference type="Pfam" id="PF08263">
    <property type="entry name" value="LRRNT_2"/>
    <property type="match status" value="1"/>
</dbReference>
<evidence type="ECO:0000256" key="8">
    <source>
        <dbReference type="ARBA" id="ARBA00022821"/>
    </source>
</evidence>
<evidence type="ECO:0000259" key="12">
    <source>
        <dbReference type="Pfam" id="PF08263"/>
    </source>
</evidence>
<dbReference type="Gene3D" id="3.80.10.10">
    <property type="entry name" value="Ribonuclease Inhibitor"/>
    <property type="match status" value="1"/>
</dbReference>
<sequence>MAISSHGLAKIQGSEANALLKWKASFDNQSKALLSSWNISNKPCNWVGITCDDESKSIYEVNLANIGVKDRIGVMSNLNTLDLSLNNLSGSIPNSVGNLSKLSHLDLSSNYFTGIIPSEITQLVGLYVLLIGRNNDLSGSLPQEI</sequence>
<keyword evidence="9" id="KW-0472">Membrane</keyword>
<dbReference type="PANTHER" id="PTHR47988">
    <property type="entry name" value="SOMATIC EMBRYOGENESIS RECEPTOR KINASE 1"/>
    <property type="match status" value="1"/>
</dbReference>
<dbReference type="GO" id="GO:0016020">
    <property type="term" value="C:membrane"/>
    <property type="evidence" value="ECO:0007669"/>
    <property type="project" value="UniProtKB-SubCell"/>
</dbReference>
<keyword evidence="6" id="KW-0732">Signal</keyword>
<keyword evidence="3" id="KW-0134">Cell wall</keyword>
<dbReference type="SUPFAM" id="SSF52058">
    <property type="entry name" value="L domain-like"/>
    <property type="match status" value="1"/>
</dbReference>
<keyword evidence="10" id="KW-1015">Disulfide bond</keyword>
<name>A0A2K3K4K2_TRIPR</name>
<reference evidence="13 14" key="1">
    <citation type="journal article" date="2014" name="Am. J. Bot.">
        <title>Genome assembly and annotation for red clover (Trifolium pratense; Fabaceae).</title>
        <authorList>
            <person name="Istvanek J."/>
            <person name="Jaros M."/>
            <person name="Krenek A."/>
            <person name="Repkova J."/>
        </authorList>
    </citation>
    <scope>NUCLEOTIDE SEQUENCE [LARGE SCALE GENOMIC DNA]</scope>
    <source>
        <strain evidence="14">cv. Tatra</strain>
        <tissue evidence="13">Young leaves</tissue>
    </source>
</reference>
<keyword evidence="7" id="KW-0677">Repeat</keyword>
<evidence type="ECO:0000256" key="9">
    <source>
        <dbReference type="ARBA" id="ARBA00023136"/>
    </source>
</evidence>
<dbReference type="GO" id="GO:0016301">
    <property type="term" value="F:kinase activity"/>
    <property type="evidence" value="ECO:0007669"/>
    <property type="project" value="UniProtKB-KW"/>
</dbReference>
<keyword evidence="13" id="KW-0418">Kinase</keyword>
<evidence type="ECO:0000313" key="13">
    <source>
        <dbReference type="EMBL" id="PNX61210.1"/>
    </source>
</evidence>
<keyword evidence="13" id="KW-0675">Receptor</keyword>
<evidence type="ECO:0000256" key="5">
    <source>
        <dbReference type="ARBA" id="ARBA00022614"/>
    </source>
</evidence>
<comment type="similarity">
    <text evidence="11">Belongs to the polygalacturonase-inhibiting protein family.</text>
</comment>
<keyword evidence="13" id="KW-0808">Transferase</keyword>
<evidence type="ECO:0000256" key="3">
    <source>
        <dbReference type="ARBA" id="ARBA00022512"/>
    </source>
</evidence>
<dbReference type="Proteomes" id="UP000236291">
    <property type="component" value="Unassembled WGS sequence"/>
</dbReference>
<dbReference type="FunFam" id="3.80.10.10:FF:000400">
    <property type="entry name" value="Nuclear pore complex protein NUP107"/>
    <property type="match status" value="1"/>
</dbReference>
<feature type="domain" description="Leucine-rich repeat-containing N-terminal plant-type" evidence="12">
    <location>
        <begin position="14"/>
        <end position="52"/>
    </location>
</feature>
<comment type="subcellular location">
    <subcellularLocation>
        <location evidence="1">Membrane</location>
        <topology evidence="1">Peripheral membrane protein</topology>
    </subcellularLocation>
    <subcellularLocation>
        <location evidence="2">Secreted</location>
        <location evidence="2">Cell wall</location>
    </subcellularLocation>
</comment>
<dbReference type="STRING" id="57577.A0A2K3K4K2"/>
<evidence type="ECO:0000313" key="14">
    <source>
        <dbReference type="Proteomes" id="UP000236291"/>
    </source>
</evidence>
<evidence type="ECO:0000256" key="7">
    <source>
        <dbReference type="ARBA" id="ARBA00022737"/>
    </source>
</evidence>
<evidence type="ECO:0000256" key="2">
    <source>
        <dbReference type="ARBA" id="ARBA00004191"/>
    </source>
</evidence>